<reference evidence="1 2" key="1">
    <citation type="journal article" date="2019" name="Genome Biol. Evol.">
        <title>Insights into the evolution of the New World diploid cottons (Gossypium, subgenus Houzingenia) based on genome sequencing.</title>
        <authorList>
            <person name="Grover C.E."/>
            <person name="Arick M.A. 2nd"/>
            <person name="Thrash A."/>
            <person name="Conover J.L."/>
            <person name="Sanders W.S."/>
            <person name="Peterson D.G."/>
            <person name="Frelichowski J.E."/>
            <person name="Scheffler J.A."/>
            <person name="Scheffler B.E."/>
            <person name="Wendel J.F."/>
        </authorList>
    </citation>
    <scope>NUCLEOTIDE SEQUENCE [LARGE SCALE GENOMIC DNA]</scope>
    <source>
        <strain evidence="1">8</strain>
        <tissue evidence="1">Leaf</tissue>
    </source>
</reference>
<evidence type="ECO:0000313" key="1">
    <source>
        <dbReference type="EMBL" id="MBA0783556.1"/>
    </source>
</evidence>
<evidence type="ECO:0000313" key="2">
    <source>
        <dbReference type="Proteomes" id="UP000593568"/>
    </source>
</evidence>
<accession>A0A7J9FE18</accession>
<dbReference type="AlphaFoldDB" id="A0A7J9FE18"/>
<keyword evidence="2" id="KW-1185">Reference proteome</keyword>
<protein>
    <submittedName>
        <fullName evidence="1">Uncharacterized protein</fullName>
    </submittedName>
</protein>
<sequence>MEKGTGMQSKGIQGWLVVGKVVG</sequence>
<gene>
    <name evidence="1" type="ORF">Gotri_001252</name>
</gene>
<proteinExistence type="predicted"/>
<name>A0A7J9FE18_9ROSI</name>
<dbReference type="Proteomes" id="UP000593568">
    <property type="component" value="Unassembled WGS sequence"/>
</dbReference>
<dbReference type="EMBL" id="JABEZW010000013">
    <property type="protein sequence ID" value="MBA0783556.1"/>
    <property type="molecule type" value="Genomic_DNA"/>
</dbReference>
<organism evidence="1 2">
    <name type="scientific">Gossypium trilobum</name>
    <dbReference type="NCBI Taxonomy" id="34281"/>
    <lineage>
        <taxon>Eukaryota</taxon>
        <taxon>Viridiplantae</taxon>
        <taxon>Streptophyta</taxon>
        <taxon>Embryophyta</taxon>
        <taxon>Tracheophyta</taxon>
        <taxon>Spermatophyta</taxon>
        <taxon>Magnoliopsida</taxon>
        <taxon>eudicotyledons</taxon>
        <taxon>Gunneridae</taxon>
        <taxon>Pentapetalae</taxon>
        <taxon>rosids</taxon>
        <taxon>malvids</taxon>
        <taxon>Malvales</taxon>
        <taxon>Malvaceae</taxon>
        <taxon>Malvoideae</taxon>
        <taxon>Gossypium</taxon>
    </lineage>
</organism>
<comment type="caution">
    <text evidence="1">The sequence shown here is derived from an EMBL/GenBank/DDBJ whole genome shotgun (WGS) entry which is preliminary data.</text>
</comment>